<gene>
    <name evidence="11" type="ORF">B0T11DRAFT_244696</name>
</gene>
<evidence type="ECO:0000313" key="12">
    <source>
        <dbReference type="Proteomes" id="UP000813385"/>
    </source>
</evidence>
<feature type="domain" description="Aminotransferase class I/classII large" evidence="10">
    <location>
        <begin position="171"/>
        <end position="514"/>
    </location>
</feature>
<dbReference type="EC" id="2.6.1.57" evidence="9"/>
<proteinExistence type="inferred from homology"/>
<dbReference type="Gene3D" id="3.40.640.10">
    <property type="entry name" value="Type I PLP-dependent aspartate aminotransferase-like (Major domain)"/>
    <property type="match status" value="1"/>
</dbReference>
<evidence type="ECO:0000256" key="9">
    <source>
        <dbReference type="ARBA" id="ARBA00067014"/>
    </source>
</evidence>
<evidence type="ECO:0000256" key="5">
    <source>
        <dbReference type="ARBA" id="ARBA00022576"/>
    </source>
</evidence>
<keyword evidence="5 11" id="KW-0032">Aminotransferase</keyword>
<name>A0A8K0TJ28_9PEZI</name>
<keyword evidence="6" id="KW-0808">Transferase</keyword>
<protein>
    <recommendedName>
        <fullName evidence="9">aromatic-amino-acid transaminase</fullName>
        <ecNumber evidence="9">2.6.1.57</ecNumber>
    </recommendedName>
</protein>
<evidence type="ECO:0000256" key="3">
    <source>
        <dbReference type="ARBA" id="ARBA00007441"/>
    </source>
</evidence>
<dbReference type="SUPFAM" id="SSF53383">
    <property type="entry name" value="PLP-dependent transferases"/>
    <property type="match status" value="1"/>
</dbReference>
<dbReference type="GO" id="GO:0009074">
    <property type="term" value="P:aromatic amino acid family catabolic process"/>
    <property type="evidence" value="ECO:0007669"/>
    <property type="project" value="TreeGrafter"/>
</dbReference>
<dbReference type="InterPro" id="IPR050859">
    <property type="entry name" value="Class-I_PLP-dep_aminotransf"/>
</dbReference>
<dbReference type="CDD" id="cd00609">
    <property type="entry name" value="AAT_like"/>
    <property type="match status" value="1"/>
</dbReference>
<organism evidence="11 12">
    <name type="scientific">Plectosphaerella cucumerina</name>
    <dbReference type="NCBI Taxonomy" id="40658"/>
    <lineage>
        <taxon>Eukaryota</taxon>
        <taxon>Fungi</taxon>
        <taxon>Dikarya</taxon>
        <taxon>Ascomycota</taxon>
        <taxon>Pezizomycotina</taxon>
        <taxon>Sordariomycetes</taxon>
        <taxon>Hypocreomycetidae</taxon>
        <taxon>Glomerellales</taxon>
        <taxon>Plectosphaerellaceae</taxon>
        <taxon>Plectosphaerella</taxon>
    </lineage>
</organism>
<dbReference type="InterPro" id="IPR004839">
    <property type="entry name" value="Aminotransferase_I/II_large"/>
</dbReference>
<dbReference type="GO" id="GO:0005737">
    <property type="term" value="C:cytoplasm"/>
    <property type="evidence" value="ECO:0007669"/>
    <property type="project" value="UniProtKB-SubCell"/>
</dbReference>
<dbReference type="GO" id="GO:0030170">
    <property type="term" value="F:pyridoxal phosphate binding"/>
    <property type="evidence" value="ECO:0007669"/>
    <property type="project" value="InterPro"/>
</dbReference>
<comment type="cofactor">
    <cofactor evidence="1">
        <name>pyridoxal 5'-phosphate</name>
        <dbReference type="ChEBI" id="CHEBI:597326"/>
    </cofactor>
</comment>
<dbReference type="EMBL" id="JAGPXD010000004">
    <property type="protein sequence ID" value="KAH7359460.1"/>
    <property type="molecule type" value="Genomic_DNA"/>
</dbReference>
<dbReference type="Pfam" id="PF00155">
    <property type="entry name" value="Aminotran_1_2"/>
    <property type="match status" value="1"/>
</dbReference>
<dbReference type="GO" id="GO:0006571">
    <property type="term" value="P:tyrosine biosynthetic process"/>
    <property type="evidence" value="ECO:0007669"/>
    <property type="project" value="TreeGrafter"/>
</dbReference>
<keyword evidence="7" id="KW-0663">Pyridoxal phosphate</keyword>
<evidence type="ECO:0000256" key="7">
    <source>
        <dbReference type="ARBA" id="ARBA00022898"/>
    </source>
</evidence>
<dbReference type="GO" id="GO:0008793">
    <property type="term" value="F:aromatic-amino-acid transaminase activity"/>
    <property type="evidence" value="ECO:0007669"/>
    <property type="project" value="TreeGrafter"/>
</dbReference>
<dbReference type="AlphaFoldDB" id="A0A8K0TJ28"/>
<evidence type="ECO:0000256" key="4">
    <source>
        <dbReference type="ARBA" id="ARBA00022490"/>
    </source>
</evidence>
<dbReference type="OrthoDB" id="691673at2759"/>
<dbReference type="InterPro" id="IPR015424">
    <property type="entry name" value="PyrdxlP-dep_Trfase"/>
</dbReference>
<evidence type="ECO:0000256" key="1">
    <source>
        <dbReference type="ARBA" id="ARBA00001933"/>
    </source>
</evidence>
<dbReference type="GO" id="GO:0019878">
    <property type="term" value="P:lysine biosynthetic process via aminoadipic acid"/>
    <property type="evidence" value="ECO:0007669"/>
    <property type="project" value="TreeGrafter"/>
</dbReference>
<keyword evidence="4" id="KW-0963">Cytoplasm</keyword>
<dbReference type="FunFam" id="3.40.640.10:FF:000074">
    <property type="entry name" value="Aromatic amino acid aminotransferase"/>
    <property type="match status" value="1"/>
</dbReference>
<comment type="similarity">
    <text evidence="3">Belongs to the class-I pyridoxal-phosphate-dependent aminotransferase family.</text>
</comment>
<dbReference type="Proteomes" id="UP000813385">
    <property type="component" value="Unassembled WGS sequence"/>
</dbReference>
<evidence type="ECO:0000259" key="10">
    <source>
        <dbReference type="Pfam" id="PF00155"/>
    </source>
</evidence>
<evidence type="ECO:0000256" key="6">
    <source>
        <dbReference type="ARBA" id="ARBA00022679"/>
    </source>
</evidence>
<dbReference type="PANTHER" id="PTHR42790:SF21">
    <property type="entry name" value="AROMATIC_AMINOADIPATE AMINOTRANSFERASE 1"/>
    <property type="match status" value="1"/>
</dbReference>
<evidence type="ECO:0000256" key="2">
    <source>
        <dbReference type="ARBA" id="ARBA00004496"/>
    </source>
</evidence>
<dbReference type="GO" id="GO:0047536">
    <property type="term" value="F:2-aminoadipate transaminase activity"/>
    <property type="evidence" value="ECO:0007669"/>
    <property type="project" value="TreeGrafter"/>
</dbReference>
<accession>A0A8K0TJ28</accession>
<sequence>MGSVAQIERLDESVSAFEKIRQRRAASGKFVAGVAAVSNSDMFKQPTEGLPHAQDFTNYFSPESLSRTVCVLKKAAGYLKKEGIISLGGGLPSSEYFPFSEVALRVPMPPDFSEKSMQTVTIGKHDAHEGVSEYDLSIALNYNQATGSAQMMRFLTEHVELIFNPPYADWQVCQTIGSTGALEQAIRLLCDRGRGDAVVTEEYTYASALQAIQPQGIRVFGVKMDEEGMIPSELDHLLSSWDAEARGCRRPHVLYTVPSGQNPTGATQSLERRRHLYAVCQRYNVFVLEDEPYYFLQMEPYLGKEFAQDAPTDHTTKSLESFLGSLVPSYLSIDTDGRVMRMDSFSKILTPGARMGWITASRQVIQGFLRHAEVSNQGPGGVSQIVLWKLLDETWGHEGYVAWLRHLRTSYTARRNTLLKACDEVLPRDIVTWTPPAAGMFLWLKVDHTKHPDFPQKSILEIEEEIFLGAIDDGVLCARGSWFRAEPETAPTELFFRTTYAAATEEAMAIAVCRLGAAIRRSFRCADKM</sequence>
<reference evidence="11" key="1">
    <citation type="journal article" date="2021" name="Nat. Commun.">
        <title>Genetic determinants of endophytism in the Arabidopsis root mycobiome.</title>
        <authorList>
            <person name="Mesny F."/>
            <person name="Miyauchi S."/>
            <person name="Thiergart T."/>
            <person name="Pickel B."/>
            <person name="Atanasova L."/>
            <person name="Karlsson M."/>
            <person name="Huettel B."/>
            <person name="Barry K.W."/>
            <person name="Haridas S."/>
            <person name="Chen C."/>
            <person name="Bauer D."/>
            <person name="Andreopoulos W."/>
            <person name="Pangilinan J."/>
            <person name="LaButti K."/>
            <person name="Riley R."/>
            <person name="Lipzen A."/>
            <person name="Clum A."/>
            <person name="Drula E."/>
            <person name="Henrissat B."/>
            <person name="Kohler A."/>
            <person name="Grigoriev I.V."/>
            <person name="Martin F.M."/>
            <person name="Hacquard S."/>
        </authorList>
    </citation>
    <scope>NUCLEOTIDE SEQUENCE</scope>
    <source>
        <strain evidence="11">MPI-CAGE-AT-0016</strain>
    </source>
</reference>
<comment type="subcellular location">
    <subcellularLocation>
        <location evidence="2">Cytoplasm</location>
    </subcellularLocation>
</comment>
<keyword evidence="12" id="KW-1185">Reference proteome</keyword>
<comment type="caution">
    <text evidence="11">The sequence shown here is derived from an EMBL/GenBank/DDBJ whole genome shotgun (WGS) entry which is preliminary data.</text>
</comment>
<comment type="catalytic activity">
    <reaction evidence="8">
        <text>an aromatic L-alpha-amino acid + 2-oxoglutarate = an aromatic oxo-acid + L-glutamate</text>
        <dbReference type="Rhea" id="RHEA:17533"/>
        <dbReference type="ChEBI" id="CHEBI:16810"/>
        <dbReference type="ChEBI" id="CHEBI:29985"/>
        <dbReference type="ChEBI" id="CHEBI:73309"/>
        <dbReference type="ChEBI" id="CHEBI:84824"/>
        <dbReference type="EC" id="2.6.1.57"/>
    </reaction>
</comment>
<evidence type="ECO:0000313" key="11">
    <source>
        <dbReference type="EMBL" id="KAH7359460.1"/>
    </source>
</evidence>
<dbReference type="InterPro" id="IPR015421">
    <property type="entry name" value="PyrdxlP-dep_Trfase_major"/>
</dbReference>
<evidence type="ECO:0000256" key="8">
    <source>
        <dbReference type="ARBA" id="ARBA00051993"/>
    </source>
</evidence>
<dbReference type="PANTHER" id="PTHR42790">
    <property type="entry name" value="AMINOTRANSFERASE"/>
    <property type="match status" value="1"/>
</dbReference>